<dbReference type="GO" id="GO:0033314">
    <property type="term" value="P:mitotic DNA replication checkpoint signaling"/>
    <property type="evidence" value="ECO:0007669"/>
    <property type="project" value="TreeGrafter"/>
</dbReference>
<dbReference type="PANTHER" id="PTHR12172">
    <property type="entry name" value="CELL CYCLE CHECKPOINT PROTEIN RAD17"/>
    <property type="match status" value="1"/>
</dbReference>
<keyword evidence="4" id="KW-0227">DNA damage</keyword>
<name>A0A316W7A1_9BASI</name>
<feature type="compositionally biased region" description="Acidic residues" evidence="8">
    <location>
        <begin position="787"/>
        <end position="800"/>
    </location>
</feature>
<dbReference type="Pfam" id="PF03215">
    <property type="entry name" value="Rad17"/>
    <property type="match status" value="1"/>
</dbReference>
<feature type="region of interest" description="Disordered" evidence="8">
    <location>
        <begin position="501"/>
        <end position="521"/>
    </location>
</feature>
<evidence type="ECO:0000256" key="8">
    <source>
        <dbReference type="SAM" id="MobiDB-lite"/>
    </source>
</evidence>
<gene>
    <name evidence="9" type="ORF">IE81DRAFT_319993</name>
</gene>
<dbReference type="GO" id="GO:0005634">
    <property type="term" value="C:nucleus"/>
    <property type="evidence" value="ECO:0007669"/>
    <property type="project" value="UniProtKB-SubCell"/>
</dbReference>
<dbReference type="GO" id="GO:0000077">
    <property type="term" value="P:DNA damage checkpoint signaling"/>
    <property type="evidence" value="ECO:0007669"/>
    <property type="project" value="TreeGrafter"/>
</dbReference>
<evidence type="ECO:0000256" key="3">
    <source>
        <dbReference type="ARBA" id="ARBA00022741"/>
    </source>
</evidence>
<organism evidence="9 10">
    <name type="scientific">Ceraceosorus guamensis</name>
    <dbReference type="NCBI Taxonomy" id="1522189"/>
    <lineage>
        <taxon>Eukaryota</taxon>
        <taxon>Fungi</taxon>
        <taxon>Dikarya</taxon>
        <taxon>Basidiomycota</taxon>
        <taxon>Ustilaginomycotina</taxon>
        <taxon>Exobasidiomycetes</taxon>
        <taxon>Ceraceosorales</taxon>
        <taxon>Ceraceosoraceae</taxon>
        <taxon>Ceraceosorus</taxon>
    </lineage>
</organism>
<dbReference type="GO" id="GO:0006281">
    <property type="term" value="P:DNA repair"/>
    <property type="evidence" value="ECO:0007669"/>
    <property type="project" value="InterPro"/>
</dbReference>
<keyword evidence="6" id="KW-0539">Nucleus</keyword>
<evidence type="ECO:0000256" key="7">
    <source>
        <dbReference type="ARBA" id="ARBA00023306"/>
    </source>
</evidence>
<feature type="region of interest" description="Disordered" evidence="8">
    <location>
        <begin position="731"/>
        <end position="800"/>
    </location>
</feature>
<keyword evidence="10" id="KW-1185">Reference proteome</keyword>
<dbReference type="GO" id="GO:0005524">
    <property type="term" value="F:ATP binding"/>
    <property type="evidence" value="ECO:0007669"/>
    <property type="project" value="UniProtKB-KW"/>
</dbReference>
<dbReference type="STRING" id="1522189.A0A316W7A1"/>
<keyword evidence="7" id="KW-0131">Cell cycle</keyword>
<feature type="compositionally biased region" description="Low complexity" evidence="8">
    <location>
        <begin position="60"/>
        <end position="76"/>
    </location>
</feature>
<proteinExistence type="inferred from homology"/>
<dbReference type="EMBL" id="KZ819354">
    <property type="protein sequence ID" value="PWN45692.1"/>
    <property type="molecule type" value="Genomic_DNA"/>
</dbReference>
<dbReference type="Gene3D" id="3.40.50.300">
    <property type="entry name" value="P-loop containing nucleotide triphosphate hydrolases"/>
    <property type="match status" value="1"/>
</dbReference>
<protein>
    <submittedName>
        <fullName evidence="9">Rad17-domain-containing protein</fullName>
    </submittedName>
</protein>
<keyword evidence="5" id="KW-0067">ATP-binding</keyword>
<evidence type="ECO:0000256" key="5">
    <source>
        <dbReference type="ARBA" id="ARBA00022840"/>
    </source>
</evidence>
<accession>A0A316W7A1</accession>
<dbReference type="Proteomes" id="UP000245783">
    <property type="component" value="Unassembled WGS sequence"/>
</dbReference>
<evidence type="ECO:0000313" key="9">
    <source>
        <dbReference type="EMBL" id="PWN45692.1"/>
    </source>
</evidence>
<dbReference type="InterPro" id="IPR027417">
    <property type="entry name" value="P-loop_NTPase"/>
</dbReference>
<feature type="compositionally biased region" description="Acidic residues" evidence="8">
    <location>
        <begin position="741"/>
        <end position="756"/>
    </location>
</feature>
<dbReference type="InterPro" id="IPR004582">
    <property type="entry name" value="Checkpoint_prot_Rad17_Rad24"/>
</dbReference>
<reference evidence="9 10" key="1">
    <citation type="journal article" date="2018" name="Mol. Biol. Evol.">
        <title>Broad Genomic Sampling Reveals a Smut Pathogenic Ancestry of the Fungal Clade Ustilaginomycotina.</title>
        <authorList>
            <person name="Kijpornyongpan T."/>
            <person name="Mondo S.J."/>
            <person name="Barry K."/>
            <person name="Sandor L."/>
            <person name="Lee J."/>
            <person name="Lipzen A."/>
            <person name="Pangilinan J."/>
            <person name="LaButti K."/>
            <person name="Hainaut M."/>
            <person name="Henrissat B."/>
            <person name="Grigoriev I.V."/>
            <person name="Spatafora J.W."/>
            <person name="Aime M.C."/>
        </authorList>
    </citation>
    <scope>NUCLEOTIDE SEQUENCE [LARGE SCALE GENOMIC DNA]</scope>
    <source>
        <strain evidence="9 10">MCA 4658</strain>
    </source>
</reference>
<dbReference type="GO" id="GO:0003689">
    <property type="term" value="F:DNA clamp loader activity"/>
    <property type="evidence" value="ECO:0007669"/>
    <property type="project" value="TreeGrafter"/>
</dbReference>
<evidence type="ECO:0000256" key="6">
    <source>
        <dbReference type="ARBA" id="ARBA00023242"/>
    </source>
</evidence>
<dbReference type="GeneID" id="37034759"/>
<feature type="compositionally biased region" description="Basic and acidic residues" evidence="8">
    <location>
        <begin position="27"/>
        <end position="44"/>
    </location>
</feature>
<dbReference type="InParanoid" id="A0A316W7A1"/>
<dbReference type="OrthoDB" id="10265971at2759"/>
<feature type="region of interest" description="Disordered" evidence="8">
    <location>
        <begin position="442"/>
        <end position="468"/>
    </location>
</feature>
<dbReference type="AlphaFoldDB" id="A0A316W7A1"/>
<dbReference type="PANTHER" id="PTHR12172:SF0">
    <property type="entry name" value="CELL CYCLE CHECKPOINT PROTEIN RAD17"/>
    <property type="match status" value="1"/>
</dbReference>
<dbReference type="SUPFAM" id="SSF52540">
    <property type="entry name" value="P-loop containing nucleoside triphosphate hydrolases"/>
    <property type="match status" value="1"/>
</dbReference>
<evidence type="ECO:0000256" key="1">
    <source>
        <dbReference type="ARBA" id="ARBA00004123"/>
    </source>
</evidence>
<evidence type="ECO:0000313" key="10">
    <source>
        <dbReference type="Proteomes" id="UP000245783"/>
    </source>
</evidence>
<evidence type="ECO:0000256" key="4">
    <source>
        <dbReference type="ARBA" id="ARBA00022763"/>
    </source>
</evidence>
<dbReference type="GO" id="GO:0003682">
    <property type="term" value="F:chromatin binding"/>
    <property type="evidence" value="ECO:0007669"/>
    <property type="project" value="TreeGrafter"/>
</dbReference>
<feature type="compositionally biased region" description="Polar residues" evidence="8">
    <location>
        <begin position="503"/>
        <end position="521"/>
    </location>
</feature>
<comment type="subcellular location">
    <subcellularLocation>
        <location evidence="1">Nucleus</location>
    </subcellularLocation>
</comment>
<dbReference type="FunCoup" id="A0A316W7A1">
    <property type="interactions" value="418"/>
</dbReference>
<dbReference type="RefSeq" id="XP_025372852.1">
    <property type="nucleotide sequence ID" value="XM_025512889.1"/>
</dbReference>
<feature type="compositionally biased region" description="Basic and acidic residues" evidence="8">
    <location>
        <begin position="117"/>
        <end position="128"/>
    </location>
</feature>
<feature type="compositionally biased region" description="Polar residues" evidence="8">
    <location>
        <begin position="450"/>
        <end position="460"/>
    </location>
</feature>
<keyword evidence="3" id="KW-0547">Nucleotide-binding</keyword>
<comment type="similarity">
    <text evidence="2">Belongs to the rad17/RAD24 family.</text>
</comment>
<evidence type="ECO:0000256" key="2">
    <source>
        <dbReference type="ARBA" id="ARBA00006168"/>
    </source>
</evidence>
<feature type="compositionally biased region" description="Polar residues" evidence="8">
    <location>
        <begin position="767"/>
        <end position="783"/>
    </location>
</feature>
<feature type="region of interest" description="Disordered" evidence="8">
    <location>
        <begin position="1"/>
        <end position="128"/>
    </location>
</feature>
<sequence>MVPPRQSPRSKRQAQTTNKPVKKAYSRRSDPLSEVRSDDLDRKQPRLSFTSAPRHSGWTASSSASNQRSSNGASSSTLVDLGASLSAADISRHQSSPTEGLKDSKPLQERNGNQQDLKGKAPAEPREQFEAAESLWSERYGPKSREELAVQPRKVADVEGWLRDAFEGSPVTKRHRRMLALTGPSGSGKTQVVRTLSEKDQLDFEIIEWVSDGSQPAFDPNSDQISFMEGYVPLIRRFEEFLTKAARFSSLSFSQTPDGASSTSLQSSAQAAPCRRRVILVEDLPNITQSATKQAFRAALEMFIYRPLPAGQHIPLILIVSDVTPRLDAEAWLTSGNTSWKDRSSATLGLRDLLNEQVRLNSAFAEIRFNPIAKTLLAQVISRHLDAGPSPRKGRKTQVKTARKQFADTIAQEAGGDIRTAWNLVQLAGSSDYVLPSLLQRGTKRHSDGSEVSTSSPQRASNDRESQEYRISAVTGREHSLALFHALGRILYNKRIGDPGETSGLSKTAYPSSQGGRSTTLATENSRSMCESWELPASLACRERAPSKVDVNALWTEVPVDTSMLQLYLHQNYPPFCDDVEQCDLILEGLSFADTGLKTESEEWLHANLSSHYSFLTTVHATLLALPSPVTRRGQKFSKSCFFEMRSRNLELQGALEDARAWLGPRTTSGHVSDPELLTEIVPYIWRIKGSRVRDGETRLLATQTSHGALGEAAHTVPPCIRSIGEMRLESSSTSSWQGEQLDEADVAEEDKDEFIDAPALPRGVQRQKTFSSTRLAPSSDQPATDLDSDFEDIDDADEP</sequence>